<reference evidence="3 4" key="1">
    <citation type="journal article" date="2011" name="J. Bacteriol.">
        <title>Complete genome sequence of Algoriphagus sp. PR1, bacterial prey of a colony-forming choanoflagellate.</title>
        <authorList>
            <person name="Alegado R.A."/>
            <person name="Ferriera S."/>
            <person name="Nusbaum C."/>
            <person name="Young S.K."/>
            <person name="Zeng Q."/>
            <person name="Imamovic A."/>
            <person name="Fairclough S.R."/>
            <person name="King N."/>
        </authorList>
    </citation>
    <scope>NUCLEOTIDE SEQUENCE [LARGE SCALE GENOMIC DNA]</scope>
    <source>
        <strain evidence="3 4">PR1</strain>
    </source>
</reference>
<name>A3HTD5_9BACT</name>
<dbReference type="InterPro" id="IPR004547">
    <property type="entry name" value="Glucosamine6P_isomerase"/>
</dbReference>
<sequence length="237" mass="25966">MKIQYSPDFSTMSKKAADLVHLEIAKKPDLLFCAASGGSPSGLYELMAQKHLSNPEFFDRLNVIKLDEWVGLPEGSEFTSEYDIQNKLLQKINLPADRCISFNSLAKNPKMECDRVEAELIEKGPIDICILGIGQNGHIALNEPADKLNVSCHVASLSEKTLASGMIQSVGIPLSKGMTMGIGNILASKMIILFITGKGKKEAFNSLLKKEIDPLLPASMLWLHPNVRVLVDESSIE</sequence>
<dbReference type="GO" id="GO:0004342">
    <property type="term" value="F:glucosamine-6-phosphate deaminase activity"/>
    <property type="evidence" value="ECO:0007669"/>
    <property type="project" value="InterPro"/>
</dbReference>
<dbReference type="SUPFAM" id="SSF100950">
    <property type="entry name" value="NagB/RpiA/CoA transferase-like"/>
    <property type="match status" value="1"/>
</dbReference>
<dbReference type="PROSITE" id="PS01161">
    <property type="entry name" value="GLC_GALNAC_ISOMERASE"/>
    <property type="match status" value="1"/>
</dbReference>
<dbReference type="GO" id="GO:0005975">
    <property type="term" value="P:carbohydrate metabolic process"/>
    <property type="evidence" value="ECO:0007669"/>
    <property type="project" value="InterPro"/>
</dbReference>
<dbReference type="STRING" id="388413.ALPR1_12820"/>
<dbReference type="eggNOG" id="COG0363">
    <property type="taxonomic scope" value="Bacteria"/>
</dbReference>
<dbReference type="GO" id="GO:0005829">
    <property type="term" value="C:cytosol"/>
    <property type="evidence" value="ECO:0007669"/>
    <property type="project" value="TreeGrafter"/>
</dbReference>
<dbReference type="Proteomes" id="UP000003919">
    <property type="component" value="Chromosome"/>
</dbReference>
<evidence type="ECO:0000313" key="4">
    <source>
        <dbReference type="Proteomes" id="UP000003919"/>
    </source>
</evidence>
<dbReference type="GO" id="GO:0019262">
    <property type="term" value="P:N-acetylneuraminate catabolic process"/>
    <property type="evidence" value="ECO:0007669"/>
    <property type="project" value="TreeGrafter"/>
</dbReference>
<dbReference type="HOGENOM" id="CLU_049611_1_1_10"/>
<keyword evidence="4" id="KW-1185">Reference proteome</keyword>
<dbReference type="InterPro" id="IPR006148">
    <property type="entry name" value="Glc/Gal-6P_isomerase"/>
</dbReference>
<keyword evidence="1" id="KW-0378">Hydrolase</keyword>
<comment type="caution">
    <text evidence="3">The sequence shown here is derived from an EMBL/GenBank/DDBJ whole genome shotgun (WGS) entry which is preliminary data.</text>
</comment>
<feature type="domain" description="Glucosamine/galactosamine-6-phosphate isomerase" evidence="2">
    <location>
        <begin position="33"/>
        <end position="221"/>
    </location>
</feature>
<evidence type="ECO:0000259" key="2">
    <source>
        <dbReference type="Pfam" id="PF01182"/>
    </source>
</evidence>
<dbReference type="RefSeq" id="WP_008201070.1">
    <property type="nucleotide sequence ID" value="NZ_CM001023.1"/>
</dbReference>
<protein>
    <submittedName>
        <fullName evidence="3">Glucosamine-6-phosphate deaminase</fullName>
    </submittedName>
</protein>
<dbReference type="GO" id="GO:0006046">
    <property type="term" value="P:N-acetylglucosamine catabolic process"/>
    <property type="evidence" value="ECO:0007669"/>
    <property type="project" value="TreeGrafter"/>
</dbReference>
<dbReference type="Pfam" id="PF01182">
    <property type="entry name" value="Glucosamine_iso"/>
    <property type="match status" value="1"/>
</dbReference>
<gene>
    <name evidence="3" type="ORF">ALPR1_12820</name>
</gene>
<organism evidence="3 4">
    <name type="scientific">Algoriphagus machipongonensis</name>
    <dbReference type="NCBI Taxonomy" id="388413"/>
    <lineage>
        <taxon>Bacteria</taxon>
        <taxon>Pseudomonadati</taxon>
        <taxon>Bacteroidota</taxon>
        <taxon>Cytophagia</taxon>
        <taxon>Cytophagales</taxon>
        <taxon>Cyclobacteriaceae</taxon>
        <taxon>Algoriphagus</taxon>
    </lineage>
</organism>
<dbReference type="InterPro" id="IPR018321">
    <property type="entry name" value="Glucosamine6P_isomerase_CS"/>
</dbReference>
<proteinExistence type="predicted"/>
<dbReference type="GO" id="GO:0006043">
    <property type="term" value="P:glucosamine catabolic process"/>
    <property type="evidence" value="ECO:0007669"/>
    <property type="project" value="TreeGrafter"/>
</dbReference>
<dbReference type="InterPro" id="IPR037171">
    <property type="entry name" value="NagB/RpiA_transferase-like"/>
</dbReference>
<dbReference type="PANTHER" id="PTHR11280:SF5">
    <property type="entry name" value="GLUCOSAMINE-6-PHOSPHATE ISOMERASE"/>
    <property type="match status" value="1"/>
</dbReference>
<dbReference type="AlphaFoldDB" id="A3HTD5"/>
<evidence type="ECO:0000313" key="3">
    <source>
        <dbReference type="EMBL" id="EAZ83103.1"/>
    </source>
</evidence>
<dbReference type="GO" id="GO:0042802">
    <property type="term" value="F:identical protein binding"/>
    <property type="evidence" value="ECO:0007669"/>
    <property type="project" value="TreeGrafter"/>
</dbReference>
<dbReference type="EMBL" id="AAXU02000001">
    <property type="protein sequence ID" value="EAZ83103.1"/>
    <property type="molecule type" value="Genomic_DNA"/>
</dbReference>
<dbReference type="EMBL" id="CM001023">
    <property type="protein sequence ID" value="EAZ83103.1"/>
    <property type="molecule type" value="Genomic_DNA"/>
</dbReference>
<accession>A3HTD5</accession>
<dbReference type="PANTHER" id="PTHR11280">
    <property type="entry name" value="GLUCOSAMINE-6-PHOSPHATE ISOMERASE"/>
    <property type="match status" value="1"/>
</dbReference>
<evidence type="ECO:0000256" key="1">
    <source>
        <dbReference type="ARBA" id="ARBA00022801"/>
    </source>
</evidence>
<dbReference type="OrthoDB" id="9791139at2"/>
<dbReference type="Gene3D" id="3.40.50.1360">
    <property type="match status" value="1"/>
</dbReference>